<name>A0AA35S703_GEOBA</name>
<evidence type="ECO:0000313" key="1">
    <source>
        <dbReference type="EMBL" id="CAI8023677.1"/>
    </source>
</evidence>
<organism evidence="1 2">
    <name type="scientific">Geodia barretti</name>
    <name type="common">Barrett's horny sponge</name>
    <dbReference type="NCBI Taxonomy" id="519541"/>
    <lineage>
        <taxon>Eukaryota</taxon>
        <taxon>Metazoa</taxon>
        <taxon>Porifera</taxon>
        <taxon>Demospongiae</taxon>
        <taxon>Heteroscleromorpha</taxon>
        <taxon>Tetractinellida</taxon>
        <taxon>Astrophorina</taxon>
        <taxon>Geodiidae</taxon>
        <taxon>Geodia</taxon>
    </lineage>
</organism>
<dbReference type="AlphaFoldDB" id="A0AA35S703"/>
<evidence type="ECO:0000313" key="2">
    <source>
        <dbReference type="Proteomes" id="UP001174909"/>
    </source>
</evidence>
<keyword evidence="2" id="KW-1185">Reference proteome</keyword>
<dbReference type="Proteomes" id="UP001174909">
    <property type="component" value="Unassembled WGS sequence"/>
</dbReference>
<dbReference type="EMBL" id="CASHTH010002024">
    <property type="protein sequence ID" value="CAI8023677.1"/>
    <property type="molecule type" value="Genomic_DNA"/>
</dbReference>
<reference evidence="1" key="1">
    <citation type="submission" date="2023-03" db="EMBL/GenBank/DDBJ databases">
        <authorList>
            <person name="Steffen K."/>
            <person name="Cardenas P."/>
        </authorList>
    </citation>
    <scope>NUCLEOTIDE SEQUENCE</scope>
</reference>
<proteinExistence type="predicted"/>
<sequence>MGSDRRIRHPQTRPAIQVQQFRQCAGVHQCPWRVG</sequence>
<comment type="caution">
    <text evidence="1">The sequence shown here is derived from an EMBL/GenBank/DDBJ whole genome shotgun (WGS) entry which is preliminary data.</text>
</comment>
<gene>
    <name evidence="1" type="ORF">GBAR_LOCUS13809</name>
</gene>
<protein>
    <submittedName>
        <fullName evidence="1">Uncharacterized protein</fullName>
    </submittedName>
</protein>
<accession>A0AA35S703</accession>